<evidence type="ECO:0000313" key="1">
    <source>
        <dbReference type="EMBL" id="TZG28018.1"/>
    </source>
</evidence>
<sequence length="517" mass="56652">MNRSERGALLLLAAAIVAVLGVGSAIWSTVARANGVPPAQLGINLNSPAFWMESRSYTNLAVYANPNTQLPGKGYKKIEPQQVGPGGWPSRLPAGATATVALFYPLDAKPGQVIRCTWQGQAKSWADGDVRMLASGPNMFEFAFTREGRNAIRGTDAKPPRATIWFGDVVDTVSDVDCREADRPRDQVFDPAFVRSLAPFRVVRFMEWMNVNGQRSFSAALDAGPTMPRNYRNSATARDMMALVRQANVDPWFALPYDSTDDYIRSFAQMVHDKLPRGRTVYVEIGNEAWHGGFFTGQQAMIDGKAAGLGRYPYEGQLMQYALRAKRMASIWSRTFADRPRDLVRVYSGNLNYLQSLEIIEQNDVAASIDAIAVAPYFGEKVFPKDPKLPRPDIDEAFAQLDKEVDATVAQIGKAKAVANRLGKRLIAYEGGAHVLIAYDVPLLDRINHDPRMASLYTRLLDGWAREAGDVFAIYSLVGGSGAQGGFGLRDYDGAPLAESPKARAVEAFAKAHPPGK</sequence>
<gene>
    <name evidence="1" type="ORF">FYJ91_10830</name>
</gene>
<dbReference type="Gene3D" id="3.20.20.80">
    <property type="entry name" value="Glycosidases"/>
    <property type="match status" value="1"/>
</dbReference>
<name>A0A5D9C816_9SPHN</name>
<dbReference type="SUPFAM" id="SSF51445">
    <property type="entry name" value="(Trans)glycosidases"/>
    <property type="match status" value="1"/>
</dbReference>
<evidence type="ECO:0000313" key="2">
    <source>
        <dbReference type="Proteomes" id="UP000322077"/>
    </source>
</evidence>
<keyword evidence="2" id="KW-1185">Reference proteome</keyword>
<organism evidence="1 2">
    <name type="scientific">Sphingomonas montanisoli</name>
    <dbReference type="NCBI Taxonomy" id="2606412"/>
    <lineage>
        <taxon>Bacteria</taxon>
        <taxon>Pseudomonadati</taxon>
        <taxon>Pseudomonadota</taxon>
        <taxon>Alphaproteobacteria</taxon>
        <taxon>Sphingomonadales</taxon>
        <taxon>Sphingomonadaceae</taxon>
        <taxon>Sphingomonas</taxon>
    </lineage>
</organism>
<dbReference type="EMBL" id="VTOU01000002">
    <property type="protein sequence ID" value="TZG28018.1"/>
    <property type="molecule type" value="Genomic_DNA"/>
</dbReference>
<evidence type="ECO:0008006" key="3">
    <source>
        <dbReference type="Google" id="ProtNLM"/>
    </source>
</evidence>
<comment type="caution">
    <text evidence="1">The sequence shown here is derived from an EMBL/GenBank/DDBJ whole genome shotgun (WGS) entry which is preliminary data.</text>
</comment>
<accession>A0A5D9C816</accession>
<dbReference type="Proteomes" id="UP000322077">
    <property type="component" value="Unassembled WGS sequence"/>
</dbReference>
<reference evidence="1 2" key="1">
    <citation type="submission" date="2019-08" db="EMBL/GenBank/DDBJ databases">
        <authorList>
            <person name="Wang G."/>
            <person name="Xu Z."/>
        </authorList>
    </citation>
    <scope>NUCLEOTIDE SEQUENCE [LARGE SCALE GENOMIC DNA]</scope>
    <source>
        <strain evidence="1 2">ZX</strain>
    </source>
</reference>
<proteinExistence type="predicted"/>
<dbReference type="InterPro" id="IPR017853">
    <property type="entry name" value="GH"/>
</dbReference>
<dbReference type="RefSeq" id="WP_149522229.1">
    <property type="nucleotide sequence ID" value="NZ_VTOU01000002.1"/>
</dbReference>
<protein>
    <recommendedName>
        <fullName evidence="3">Cellulose-binding protein</fullName>
    </recommendedName>
</protein>
<dbReference type="AlphaFoldDB" id="A0A5D9C816"/>